<gene>
    <name evidence="8" type="ORF">ODALV1_LOCUS27098</name>
</gene>
<evidence type="ECO:0000313" key="9">
    <source>
        <dbReference type="Proteomes" id="UP001642540"/>
    </source>
</evidence>
<feature type="region of interest" description="Disordered" evidence="6">
    <location>
        <begin position="477"/>
        <end position="496"/>
    </location>
</feature>
<feature type="domain" description="C2H2-type" evidence="7">
    <location>
        <begin position="348"/>
        <end position="376"/>
    </location>
</feature>
<proteinExistence type="predicted"/>
<keyword evidence="2" id="KW-0677">Repeat</keyword>
<name>A0ABP1RX97_9HEXA</name>
<dbReference type="SUPFAM" id="SSF57667">
    <property type="entry name" value="beta-beta-alpha zinc fingers"/>
    <property type="match status" value="1"/>
</dbReference>
<feature type="domain" description="C2H2-type" evidence="7">
    <location>
        <begin position="628"/>
        <end position="650"/>
    </location>
</feature>
<keyword evidence="3 5" id="KW-0863">Zinc-finger</keyword>
<reference evidence="8 9" key="1">
    <citation type="submission" date="2024-08" db="EMBL/GenBank/DDBJ databases">
        <authorList>
            <person name="Cucini C."/>
            <person name="Frati F."/>
        </authorList>
    </citation>
    <scope>NUCLEOTIDE SEQUENCE [LARGE SCALE GENOMIC DNA]</scope>
</reference>
<feature type="domain" description="C2H2-type" evidence="7">
    <location>
        <begin position="757"/>
        <end position="780"/>
    </location>
</feature>
<dbReference type="Pfam" id="PF00096">
    <property type="entry name" value="zf-C2H2"/>
    <property type="match status" value="2"/>
</dbReference>
<evidence type="ECO:0000259" key="7">
    <source>
        <dbReference type="PROSITE" id="PS50157"/>
    </source>
</evidence>
<feature type="compositionally biased region" description="Basic and acidic residues" evidence="6">
    <location>
        <begin position="709"/>
        <end position="721"/>
    </location>
</feature>
<evidence type="ECO:0000256" key="5">
    <source>
        <dbReference type="PROSITE-ProRule" id="PRU00042"/>
    </source>
</evidence>
<dbReference type="SMART" id="SM00355">
    <property type="entry name" value="ZnF_C2H2"/>
    <property type="match status" value="10"/>
</dbReference>
<feature type="domain" description="C2H2-type" evidence="7">
    <location>
        <begin position="311"/>
        <end position="339"/>
    </location>
</feature>
<evidence type="ECO:0000256" key="4">
    <source>
        <dbReference type="ARBA" id="ARBA00022833"/>
    </source>
</evidence>
<dbReference type="PROSITE" id="PS00028">
    <property type="entry name" value="ZINC_FINGER_C2H2_1"/>
    <property type="match status" value="9"/>
</dbReference>
<keyword evidence="4" id="KW-0862">Zinc</keyword>
<feature type="domain" description="C2H2-type" evidence="7">
    <location>
        <begin position="726"/>
        <end position="754"/>
    </location>
</feature>
<feature type="region of interest" description="Disordered" evidence="6">
    <location>
        <begin position="685"/>
        <end position="721"/>
    </location>
</feature>
<evidence type="ECO:0000256" key="1">
    <source>
        <dbReference type="ARBA" id="ARBA00022723"/>
    </source>
</evidence>
<evidence type="ECO:0000256" key="3">
    <source>
        <dbReference type="ARBA" id="ARBA00022771"/>
    </source>
</evidence>
<comment type="caution">
    <text evidence="8">The sequence shown here is derived from an EMBL/GenBank/DDBJ whole genome shotgun (WGS) entry which is preliminary data.</text>
</comment>
<feature type="compositionally biased region" description="Low complexity" evidence="6">
    <location>
        <begin position="521"/>
        <end position="536"/>
    </location>
</feature>
<feature type="region of interest" description="Disordered" evidence="6">
    <location>
        <begin position="516"/>
        <end position="536"/>
    </location>
</feature>
<dbReference type="InterPro" id="IPR013087">
    <property type="entry name" value="Znf_C2H2_type"/>
</dbReference>
<dbReference type="PROSITE" id="PS50157">
    <property type="entry name" value="ZINC_FINGER_C2H2_2"/>
    <property type="match status" value="6"/>
</dbReference>
<dbReference type="PANTHER" id="PTHR24379">
    <property type="entry name" value="KRAB AND ZINC FINGER DOMAIN-CONTAINING"/>
    <property type="match status" value="1"/>
</dbReference>
<dbReference type="PANTHER" id="PTHR24379:SF121">
    <property type="entry name" value="C2H2-TYPE DOMAIN-CONTAINING PROTEIN"/>
    <property type="match status" value="1"/>
</dbReference>
<keyword evidence="1" id="KW-0479">Metal-binding</keyword>
<sequence length="845" mass="95620">MRSAEAESQTKTKSFFSVILKMTGTYKNSLCVFCFKPASPLSRVEDKKDEICSSKFLQFFKSYLKILPQVGFDYENVTCIQCQKVGESFSELFMKWDSLTLELDWKVSLMLEKMKQVGVSERIKGVKSQLEKGEEKEGDGDNNTKAYQDILKLRKELLLGCKEKLGCSTPKVRLNSLSEKNGEEGEGNTCDTPKRCDKLVQTGGVPLKKRQLRKGLMTFIAILHLSIPFHLPKSQSNQSKVVANSNQTQKKEKTYWRVDKGIQTCAIEECHSHNEKEDREQEPPTFSLEPEAVQENLQSTPLPPSSSSKVKKCLLCQSKFKSSTQLKLHMQSAHKYKNSGRQRPRKVFKCEKCNSIFETRAKLHAHTFHMHEQAKILKRKQKPTKNMCVREVLRCPLCPARCKSQEDLSIHARLEHQRILAYECAHCATKLKTVEGVRSHMKFFHGKTFKTVEILMSANNVNYGFVGSGCQSITSKTLGDFRPSSHPPRQQGNLSSSPIRLAPQLFSSPISNQIFNEKQQKPASKPSTSTKPSESDTLQLVSSLIESYKLPNILTKNFQCNFEGCTKKFSTKSQLHSHQRVHNSNTSKTLSLACLFPGCSSKFASKINRRKHYFSKHTIEALPVASPFRCQICTNSFPTAAGLAQHLDSHDDVADLARDKNFRAHFSPKRDKTTELIAKIIEESFPQQEQKEQDDSAKIIPVITLDSESSNKPEEKKDKSEPLETFKCPQCPASFKVAALFSSHLKREHNQETIVKFGCTPCAKEFDASKEFVYHMFKVHGKVLEVQDGNCAKNKSQEANKKVWKYVCPAKGCDVFCASKEELMQHFSSHATVKASEALDLAKYL</sequence>
<feature type="compositionally biased region" description="Polar residues" evidence="6">
    <location>
        <begin position="487"/>
        <end position="496"/>
    </location>
</feature>
<dbReference type="Proteomes" id="UP001642540">
    <property type="component" value="Unassembled WGS sequence"/>
</dbReference>
<protein>
    <recommendedName>
        <fullName evidence="7">C2H2-type domain-containing protein</fullName>
    </recommendedName>
</protein>
<organism evidence="8 9">
    <name type="scientific">Orchesella dallaii</name>
    <dbReference type="NCBI Taxonomy" id="48710"/>
    <lineage>
        <taxon>Eukaryota</taxon>
        <taxon>Metazoa</taxon>
        <taxon>Ecdysozoa</taxon>
        <taxon>Arthropoda</taxon>
        <taxon>Hexapoda</taxon>
        <taxon>Collembola</taxon>
        <taxon>Entomobryomorpha</taxon>
        <taxon>Entomobryoidea</taxon>
        <taxon>Orchesellidae</taxon>
        <taxon>Orchesellinae</taxon>
        <taxon>Orchesella</taxon>
    </lineage>
</organism>
<dbReference type="EMBL" id="CAXLJM020000119">
    <property type="protein sequence ID" value="CAL8137820.1"/>
    <property type="molecule type" value="Genomic_DNA"/>
</dbReference>
<keyword evidence="9" id="KW-1185">Reference proteome</keyword>
<evidence type="ECO:0000313" key="8">
    <source>
        <dbReference type="EMBL" id="CAL8137820.1"/>
    </source>
</evidence>
<accession>A0ABP1RX97</accession>
<feature type="domain" description="C2H2-type" evidence="7">
    <location>
        <begin position="558"/>
        <end position="587"/>
    </location>
</feature>
<evidence type="ECO:0000256" key="6">
    <source>
        <dbReference type="SAM" id="MobiDB-lite"/>
    </source>
</evidence>
<evidence type="ECO:0000256" key="2">
    <source>
        <dbReference type="ARBA" id="ARBA00022737"/>
    </source>
</evidence>
<dbReference type="InterPro" id="IPR036236">
    <property type="entry name" value="Znf_C2H2_sf"/>
</dbReference>
<dbReference type="Gene3D" id="3.30.160.60">
    <property type="entry name" value="Classic Zinc Finger"/>
    <property type="match status" value="5"/>
</dbReference>